<accession>D7EBL7</accession>
<dbReference type="CDD" id="cd06464">
    <property type="entry name" value="ACD_sHsps-like"/>
    <property type="match status" value="1"/>
</dbReference>
<reference evidence="5 6" key="1">
    <citation type="submission" date="2010-06" db="EMBL/GenBank/DDBJ databases">
        <title>Complete sequence chromosome of Methanohalobium evestigatum Z-7303.</title>
        <authorList>
            <consortium name="US DOE Joint Genome Institute"/>
            <person name="Lucas S."/>
            <person name="Copeland A."/>
            <person name="Lapidus A."/>
            <person name="Cheng J.-F."/>
            <person name="Bruce D."/>
            <person name="Goodwin L."/>
            <person name="Pitluck S."/>
            <person name="Saunders E."/>
            <person name="Detter J.C."/>
            <person name="Han C."/>
            <person name="Tapia R."/>
            <person name="Land M."/>
            <person name="Hauser L."/>
            <person name="Kyrpides N."/>
            <person name="Mikhailova N."/>
            <person name="Sieprawska-Lupa M."/>
            <person name="Whitman W.B."/>
            <person name="Anderson I."/>
            <person name="Woyke T."/>
        </authorList>
    </citation>
    <scope>NUCLEOTIDE SEQUENCE [LARGE SCALE GENOMIC DNA]</scope>
    <source>
        <strain evidence="6">ATCC BAA-1072 / DSM 3721 / NBRC 107634 / OCM 161 / Z-7303</strain>
    </source>
</reference>
<dbReference type="OrthoDB" id="198277at2157"/>
<protein>
    <submittedName>
        <fullName evidence="5">Heat shock protein Hsp20</fullName>
    </submittedName>
</protein>
<dbReference type="AlphaFoldDB" id="D7EBL7"/>
<dbReference type="InterPro" id="IPR002068">
    <property type="entry name" value="A-crystallin/Hsp20_dom"/>
</dbReference>
<dbReference type="SUPFAM" id="SSF49764">
    <property type="entry name" value="HSP20-like chaperones"/>
    <property type="match status" value="1"/>
</dbReference>
<name>D7EBL7_METEZ</name>
<comment type="similarity">
    <text evidence="1 2">Belongs to the small heat shock protein (HSP20) family.</text>
</comment>
<dbReference type="PANTHER" id="PTHR11527">
    <property type="entry name" value="HEAT-SHOCK PROTEIN 20 FAMILY MEMBER"/>
    <property type="match status" value="1"/>
</dbReference>
<dbReference type="EMBL" id="CP002069">
    <property type="protein sequence ID" value="ADI74859.1"/>
    <property type="molecule type" value="Genomic_DNA"/>
</dbReference>
<evidence type="ECO:0000256" key="2">
    <source>
        <dbReference type="RuleBase" id="RU003616"/>
    </source>
</evidence>
<feature type="domain" description="CS" evidence="4">
    <location>
        <begin position="32"/>
        <end position="134"/>
    </location>
</feature>
<dbReference type="STRING" id="644295.Metev_2030"/>
<dbReference type="HOGENOM" id="CLU_046737_12_4_2"/>
<dbReference type="PROSITE" id="PS01031">
    <property type="entry name" value="SHSP"/>
    <property type="match status" value="1"/>
</dbReference>
<organism evidence="5 6">
    <name type="scientific">Methanohalobium evestigatum (strain ATCC BAA-1072 / DSM 3721 / NBRC 107634 / OCM 161 / Z-7303)</name>
    <dbReference type="NCBI Taxonomy" id="644295"/>
    <lineage>
        <taxon>Archaea</taxon>
        <taxon>Methanobacteriati</taxon>
        <taxon>Methanobacteriota</taxon>
        <taxon>Stenosarchaea group</taxon>
        <taxon>Methanomicrobia</taxon>
        <taxon>Methanosarcinales</taxon>
        <taxon>Methanosarcinaceae</taxon>
        <taxon>Methanohalobium</taxon>
    </lineage>
</organism>
<evidence type="ECO:0000313" key="6">
    <source>
        <dbReference type="Proteomes" id="UP000000391"/>
    </source>
</evidence>
<dbReference type="InterPro" id="IPR031107">
    <property type="entry name" value="Small_HSP"/>
</dbReference>
<gene>
    <name evidence="5" type="ordered locus">Metev_2030</name>
</gene>
<keyword evidence="6" id="KW-1185">Reference proteome</keyword>
<dbReference type="Proteomes" id="UP000000391">
    <property type="component" value="Chromosome"/>
</dbReference>
<dbReference type="KEGG" id="mev:Metev_2030"/>
<dbReference type="PROSITE" id="PS51203">
    <property type="entry name" value="CS"/>
    <property type="match status" value="1"/>
</dbReference>
<dbReference type="Gene3D" id="2.60.40.790">
    <property type="match status" value="1"/>
</dbReference>
<feature type="domain" description="SHSP" evidence="3">
    <location>
        <begin position="27"/>
        <end position="134"/>
    </location>
</feature>
<keyword evidence="5" id="KW-0346">Stress response</keyword>
<dbReference type="InterPro" id="IPR007052">
    <property type="entry name" value="CS_dom"/>
</dbReference>
<dbReference type="InterPro" id="IPR008978">
    <property type="entry name" value="HSP20-like_chaperone"/>
</dbReference>
<evidence type="ECO:0000259" key="4">
    <source>
        <dbReference type="PROSITE" id="PS51203"/>
    </source>
</evidence>
<evidence type="ECO:0000259" key="3">
    <source>
        <dbReference type="PROSITE" id="PS01031"/>
    </source>
</evidence>
<sequence>MARGIIRWDPVEDITRALDKFAPGGEMLAGRTLAPLVDIKDDDNNIIINADLPGVNKEDIDITVSDNTVQINAKCSKESTEEVYYRQERTYEGFSRTIVLPEAVTEEGASAKLENGVLKVTLPKLEKEHKITVQ</sequence>
<evidence type="ECO:0000256" key="1">
    <source>
        <dbReference type="PROSITE-ProRule" id="PRU00285"/>
    </source>
</evidence>
<dbReference type="Pfam" id="PF00011">
    <property type="entry name" value="HSP20"/>
    <property type="match status" value="1"/>
</dbReference>
<evidence type="ECO:0000313" key="5">
    <source>
        <dbReference type="EMBL" id="ADI74859.1"/>
    </source>
</evidence>
<proteinExistence type="inferred from homology"/>